<keyword evidence="1" id="KW-0812">Transmembrane</keyword>
<dbReference type="RefSeq" id="WP_160794261.1">
    <property type="nucleotide sequence ID" value="NZ_WRPA01000003.1"/>
</dbReference>
<evidence type="ECO:0000313" key="3">
    <source>
        <dbReference type="Proteomes" id="UP000474778"/>
    </source>
</evidence>
<keyword evidence="1" id="KW-1133">Transmembrane helix</keyword>
<proteinExistence type="predicted"/>
<keyword evidence="1" id="KW-0472">Membrane</keyword>
<gene>
    <name evidence="2" type="ORF">GNT65_05760</name>
</gene>
<accession>A0A6L7HW00</accession>
<keyword evidence="3" id="KW-1185">Reference proteome</keyword>
<evidence type="ECO:0000256" key="1">
    <source>
        <dbReference type="SAM" id="Phobius"/>
    </source>
</evidence>
<sequence>MAIYRLPGEGICKHVFGAQQVHPWMLCEIIHDFEGQNRVYTSISTLLRFGLICFLLIQVISFKEKMHWNVTYYVE</sequence>
<dbReference type="AlphaFoldDB" id="A0A6L7HW00"/>
<dbReference type="Proteomes" id="UP000474778">
    <property type="component" value="Unassembled WGS sequence"/>
</dbReference>
<dbReference type="EMBL" id="WRPA01000003">
    <property type="protein sequence ID" value="MXR68180.1"/>
    <property type="molecule type" value="Genomic_DNA"/>
</dbReference>
<evidence type="ECO:0000313" key="2">
    <source>
        <dbReference type="EMBL" id="MXR68180.1"/>
    </source>
</evidence>
<comment type="caution">
    <text evidence="2">The sequence shown here is derived from an EMBL/GenBank/DDBJ whole genome shotgun (WGS) entry which is preliminary data.</text>
</comment>
<organism evidence="2 3">
    <name type="scientific">Shewanella insulae</name>
    <dbReference type="NCBI Taxonomy" id="2681496"/>
    <lineage>
        <taxon>Bacteria</taxon>
        <taxon>Pseudomonadati</taxon>
        <taxon>Pseudomonadota</taxon>
        <taxon>Gammaproteobacteria</taxon>
        <taxon>Alteromonadales</taxon>
        <taxon>Shewanellaceae</taxon>
        <taxon>Shewanella</taxon>
    </lineage>
</organism>
<feature type="transmembrane region" description="Helical" evidence="1">
    <location>
        <begin position="39"/>
        <end position="57"/>
    </location>
</feature>
<protein>
    <submittedName>
        <fullName evidence="2">Uncharacterized protein</fullName>
    </submittedName>
</protein>
<reference evidence="2 3" key="1">
    <citation type="submission" date="2019-12" db="EMBL/GenBank/DDBJ databases">
        <title>Shewanella insulae sp. nov., isolated from a tidal flat.</title>
        <authorList>
            <person name="Yoon J.-H."/>
        </authorList>
    </citation>
    <scope>NUCLEOTIDE SEQUENCE [LARGE SCALE GENOMIC DNA]</scope>
    <source>
        <strain evidence="2 3">JBTF-M18</strain>
    </source>
</reference>
<name>A0A6L7HW00_9GAMM</name>